<sequence>MTLPPLSLDDLTWQELTDAVRSRIPAESAGRWTLHSPLDPGVTLLELQAYVLEQQVFRLDQVPDAVVHAVLRLLGIPGPAPATAAVTVLQVVPSRPGALLRVRAGASFSRDPRPGADFFVERALDVLPLRVTGLAVRAGQEPERDRTADLVAGRPVPLAGPFGAPARVRLRLSVDGSGFPDGGELALLVELERPAGPWNADGPAGDVPADDWSAMADAEAATRAGEGAGAEAEVPAPARLVWSYGPAGAARPLPEGAVTDGTGGLRRSGLVRLRLPGTAGGTEAEVVLDTLSATFGAPPRLRRLTPNSVIVHHARRVELTEDATGETVALLSRRPALPGLVLPLPGGAAGRLIDVERFALREPDGGEREWSAVPDLAFSGPRDRVFTVDRAFGVLRFGDGRTGRIPRPGVQGTGPVLRAAYRLGGGPSGNGGADPVPAATGTATALSAFVSLAGLAANLPDAPPGNWVFTGAPGDLDPADAGCTARAPVRAEGGAEPETPAAARRRAAHALAEVTRAVTAADHEELALGTPGVALARAHALVGARPGHPCRRVPGAVTVLVLPRAPRGAGDAEAEDAVPLPRPDPGTLAAVRSRLVAARLIGATVYVTGPRYRPVRVRVTLPASALPAPCGQVTAQGAARRATVTAALHRFLDPLVGGDDATGWPFGGTLRPSALLRAAERALAAAGDRTPVQGVGIAVDDAPYEDCADVPLRPGELPGPVDITVCATNRPPGEAAR</sequence>
<reference evidence="1 2" key="1">
    <citation type="submission" date="2020-06" db="EMBL/GenBank/DDBJ databases">
        <title>Genome mining for natural products.</title>
        <authorList>
            <person name="Zhang B."/>
            <person name="Shi J."/>
            <person name="Ge H."/>
        </authorList>
    </citation>
    <scope>NUCLEOTIDE SEQUENCE [LARGE SCALE GENOMIC DNA]</scope>
    <source>
        <strain evidence="1 2">NA02069</strain>
    </source>
</reference>
<evidence type="ECO:0000313" key="2">
    <source>
        <dbReference type="Proteomes" id="UP000509418"/>
    </source>
</evidence>
<gene>
    <name evidence="1" type="ORF">HUT05_01710</name>
</gene>
<organism evidence="1 2">
    <name type="scientific">Streptomyces chartreusis</name>
    <dbReference type="NCBI Taxonomy" id="1969"/>
    <lineage>
        <taxon>Bacteria</taxon>
        <taxon>Bacillati</taxon>
        <taxon>Actinomycetota</taxon>
        <taxon>Actinomycetes</taxon>
        <taxon>Kitasatosporales</taxon>
        <taxon>Streptomycetaceae</taxon>
        <taxon>Streptomyces</taxon>
    </lineage>
</organism>
<dbReference type="AlphaFoldDB" id="A0A7I0NT07"/>
<keyword evidence="2" id="KW-1185">Reference proteome</keyword>
<dbReference type="Proteomes" id="UP000509418">
    <property type="component" value="Chromosome"/>
</dbReference>
<dbReference type="RefSeq" id="WP_176573884.1">
    <property type="nucleotide sequence ID" value="NZ_CBDRGH010000018.1"/>
</dbReference>
<dbReference type="EMBL" id="CP056041">
    <property type="protein sequence ID" value="QKZ16200.1"/>
    <property type="molecule type" value="Genomic_DNA"/>
</dbReference>
<accession>A0A7I0NT07</accession>
<evidence type="ECO:0000313" key="1">
    <source>
        <dbReference type="EMBL" id="QKZ16200.1"/>
    </source>
</evidence>
<proteinExistence type="predicted"/>
<name>A0A7I0NT07_STRCX</name>
<protein>
    <submittedName>
        <fullName evidence="1">Baseplate J/gp47 family protein</fullName>
    </submittedName>
</protein>